<comment type="pathway">
    <text evidence="3">Protein modification; protein ubiquitination.</text>
</comment>
<reference evidence="16" key="1">
    <citation type="submission" date="2021-09" db="EMBL/GenBank/DDBJ databases">
        <authorList>
            <consortium name="AG Swart"/>
            <person name="Singh M."/>
            <person name="Singh A."/>
            <person name="Seah K."/>
            <person name="Emmerich C."/>
        </authorList>
    </citation>
    <scope>NUCLEOTIDE SEQUENCE</scope>
    <source>
        <strain evidence="16">ATCC30299</strain>
    </source>
</reference>
<evidence type="ECO:0000256" key="6">
    <source>
        <dbReference type="ARBA" id="ARBA00022692"/>
    </source>
</evidence>
<sequence length="446" mass="51776">MMAEKLVTGPLSHEILLEEIEPPVLTHQVSSYENLIQQLSSMGFDSQRIEAAVTYTGAQNIEDIWPCLIKGERGWEHDFIPKDPLTDLCEICNEKKIEHISHQEEIISDVQVKMEEVKERHELFATHWSRNYHEVSGEVCGICFERIRNEWKHPECELHIFCEDCIKMYLKTKINDSQVLKILCPGENCKNLFTDEMIQAITDPDLFEKYKKFKWRAELLLDPQIKWCPTPNCDGFMKGSSKKPRLICPICSYELCFKCGNAWHGKKTCEEIVDEGYETWAKGKEIQLCPKCKHRIEKIEGCNHMSCSICSYQWCWLCRGAYSAYHFRSMNPFGCPNLQAGSNTREDWPLWKIYLNRAKNLGIWILIIIFFPLILLLLPAAEATRSQNRNLRDRGVSLCCRIFILFFLFIGVVLITPLGVALAIPVLLVYGIYIGIRAIWRKLKSR</sequence>
<dbReference type="GO" id="GO:0005737">
    <property type="term" value="C:cytoplasm"/>
    <property type="evidence" value="ECO:0007669"/>
    <property type="project" value="UniProtKB-ARBA"/>
</dbReference>
<dbReference type="Proteomes" id="UP001162131">
    <property type="component" value="Unassembled WGS sequence"/>
</dbReference>
<evidence type="ECO:0000256" key="5">
    <source>
        <dbReference type="ARBA" id="ARBA00022679"/>
    </source>
</evidence>
<dbReference type="SMART" id="SM00647">
    <property type="entry name" value="IBR"/>
    <property type="match status" value="2"/>
</dbReference>
<dbReference type="PROSITE" id="PS51873">
    <property type="entry name" value="TRIAD"/>
    <property type="match status" value="1"/>
</dbReference>
<dbReference type="InterPro" id="IPR044066">
    <property type="entry name" value="TRIAD_supradom"/>
</dbReference>
<comment type="subcellular location">
    <subcellularLocation>
        <location evidence="2">Membrane</location>
        <topology evidence="2">Single-pass membrane protein</topology>
    </subcellularLocation>
</comment>
<accession>A0AAU9IL76</accession>
<evidence type="ECO:0000313" key="16">
    <source>
        <dbReference type="EMBL" id="CAG9313928.1"/>
    </source>
</evidence>
<feature type="transmembrane region" description="Helical" evidence="14">
    <location>
        <begin position="398"/>
        <end position="416"/>
    </location>
</feature>
<dbReference type="GO" id="GO:0008270">
    <property type="term" value="F:zinc ion binding"/>
    <property type="evidence" value="ECO:0007669"/>
    <property type="project" value="UniProtKB-KW"/>
</dbReference>
<dbReference type="GO" id="GO:0031090">
    <property type="term" value="C:organelle membrane"/>
    <property type="evidence" value="ECO:0007669"/>
    <property type="project" value="UniProtKB-ARBA"/>
</dbReference>
<dbReference type="Gene3D" id="3.30.40.10">
    <property type="entry name" value="Zinc/RING finger domain, C3HC4 (zinc finger)"/>
    <property type="match status" value="1"/>
</dbReference>
<keyword evidence="5" id="KW-0808">Transferase</keyword>
<keyword evidence="17" id="KW-1185">Reference proteome</keyword>
<comment type="catalytic activity">
    <reaction evidence="1">
        <text>[E2 ubiquitin-conjugating enzyme]-S-ubiquitinyl-L-cysteine + [acceptor protein]-L-lysine = [E2 ubiquitin-conjugating enzyme]-L-cysteine + [acceptor protein]-N(6)-ubiquitinyl-L-lysine.</text>
        <dbReference type="EC" id="2.3.2.31"/>
    </reaction>
</comment>
<evidence type="ECO:0000256" key="3">
    <source>
        <dbReference type="ARBA" id="ARBA00004906"/>
    </source>
</evidence>
<evidence type="ECO:0000256" key="1">
    <source>
        <dbReference type="ARBA" id="ARBA00001798"/>
    </source>
</evidence>
<dbReference type="EC" id="2.3.2.31" evidence="4"/>
<evidence type="ECO:0000256" key="7">
    <source>
        <dbReference type="ARBA" id="ARBA00022723"/>
    </source>
</evidence>
<evidence type="ECO:0000256" key="11">
    <source>
        <dbReference type="ARBA" id="ARBA00022833"/>
    </source>
</evidence>
<dbReference type="SUPFAM" id="SSF46934">
    <property type="entry name" value="UBA-like"/>
    <property type="match status" value="1"/>
</dbReference>
<evidence type="ECO:0000259" key="15">
    <source>
        <dbReference type="PROSITE" id="PS51873"/>
    </source>
</evidence>
<keyword evidence="12 14" id="KW-1133">Transmembrane helix</keyword>
<evidence type="ECO:0000256" key="12">
    <source>
        <dbReference type="ARBA" id="ARBA00022989"/>
    </source>
</evidence>
<evidence type="ECO:0000256" key="9">
    <source>
        <dbReference type="ARBA" id="ARBA00022771"/>
    </source>
</evidence>
<keyword evidence="9" id="KW-0863">Zinc-finger</keyword>
<dbReference type="CDD" id="cd20335">
    <property type="entry name" value="BRcat_RBR"/>
    <property type="match status" value="1"/>
</dbReference>
<dbReference type="Gene3D" id="1.20.120.1750">
    <property type="match status" value="1"/>
</dbReference>
<dbReference type="Pfam" id="PF01485">
    <property type="entry name" value="IBR"/>
    <property type="match status" value="1"/>
</dbReference>
<evidence type="ECO:0000313" key="17">
    <source>
        <dbReference type="Proteomes" id="UP001162131"/>
    </source>
</evidence>
<keyword evidence="8" id="KW-0677">Repeat</keyword>
<dbReference type="InterPro" id="IPR009060">
    <property type="entry name" value="UBA-like_sf"/>
</dbReference>
<organism evidence="16 17">
    <name type="scientific">Blepharisma stoltei</name>
    <dbReference type="NCBI Taxonomy" id="1481888"/>
    <lineage>
        <taxon>Eukaryota</taxon>
        <taxon>Sar</taxon>
        <taxon>Alveolata</taxon>
        <taxon>Ciliophora</taxon>
        <taxon>Postciliodesmatophora</taxon>
        <taxon>Heterotrichea</taxon>
        <taxon>Heterotrichida</taxon>
        <taxon>Blepharismidae</taxon>
        <taxon>Blepharisma</taxon>
    </lineage>
</organism>
<evidence type="ECO:0000256" key="2">
    <source>
        <dbReference type="ARBA" id="ARBA00004167"/>
    </source>
</evidence>
<evidence type="ECO:0000256" key="10">
    <source>
        <dbReference type="ARBA" id="ARBA00022786"/>
    </source>
</evidence>
<dbReference type="GO" id="GO:0061630">
    <property type="term" value="F:ubiquitin protein ligase activity"/>
    <property type="evidence" value="ECO:0007669"/>
    <property type="project" value="UniProtKB-EC"/>
</dbReference>
<keyword evidence="11" id="KW-0862">Zinc</keyword>
<keyword evidence="13 14" id="KW-0472">Membrane</keyword>
<keyword evidence="7" id="KW-0479">Metal-binding</keyword>
<dbReference type="AlphaFoldDB" id="A0AAU9IL76"/>
<dbReference type="SUPFAM" id="SSF57850">
    <property type="entry name" value="RING/U-box"/>
    <property type="match status" value="3"/>
</dbReference>
<name>A0AAU9IL76_9CILI</name>
<dbReference type="EMBL" id="CAJZBQ010000011">
    <property type="protein sequence ID" value="CAG9313928.1"/>
    <property type="molecule type" value="Genomic_DNA"/>
</dbReference>
<dbReference type="GO" id="GO:0016567">
    <property type="term" value="P:protein ubiquitination"/>
    <property type="evidence" value="ECO:0007669"/>
    <property type="project" value="InterPro"/>
</dbReference>
<feature type="domain" description="RING-type" evidence="15">
    <location>
        <begin position="136"/>
        <end position="339"/>
    </location>
</feature>
<protein>
    <recommendedName>
        <fullName evidence="4">RBR-type E3 ubiquitin transferase</fullName>
        <ecNumber evidence="4">2.3.2.31</ecNumber>
    </recommendedName>
</protein>
<evidence type="ECO:0000256" key="8">
    <source>
        <dbReference type="ARBA" id="ARBA00022737"/>
    </source>
</evidence>
<evidence type="ECO:0000256" key="4">
    <source>
        <dbReference type="ARBA" id="ARBA00012251"/>
    </source>
</evidence>
<evidence type="ECO:0000256" key="13">
    <source>
        <dbReference type="ARBA" id="ARBA00023136"/>
    </source>
</evidence>
<evidence type="ECO:0000256" key="14">
    <source>
        <dbReference type="SAM" id="Phobius"/>
    </source>
</evidence>
<dbReference type="CDD" id="cd20336">
    <property type="entry name" value="Rcat_RBR"/>
    <property type="match status" value="1"/>
</dbReference>
<keyword evidence="10" id="KW-0833">Ubl conjugation pathway</keyword>
<feature type="transmembrane region" description="Helical" evidence="14">
    <location>
        <begin position="422"/>
        <end position="440"/>
    </location>
</feature>
<keyword evidence="6 14" id="KW-0812">Transmembrane</keyword>
<feature type="transmembrane region" description="Helical" evidence="14">
    <location>
        <begin position="361"/>
        <end position="378"/>
    </location>
</feature>
<dbReference type="FunFam" id="3.30.40.10:FF:000051">
    <property type="entry name" value="RBR-type E3 ubiquitin transferase"/>
    <property type="match status" value="1"/>
</dbReference>
<comment type="caution">
    <text evidence="16">The sequence shown here is derived from an EMBL/GenBank/DDBJ whole genome shotgun (WGS) entry which is preliminary data.</text>
</comment>
<dbReference type="PANTHER" id="PTHR11685">
    <property type="entry name" value="RBR FAMILY RING FINGER AND IBR DOMAIN-CONTAINING"/>
    <property type="match status" value="1"/>
</dbReference>
<dbReference type="InterPro" id="IPR013083">
    <property type="entry name" value="Znf_RING/FYVE/PHD"/>
</dbReference>
<proteinExistence type="predicted"/>
<dbReference type="InterPro" id="IPR002867">
    <property type="entry name" value="IBR_dom"/>
</dbReference>
<dbReference type="Pfam" id="PF22191">
    <property type="entry name" value="IBR_1"/>
    <property type="match status" value="1"/>
</dbReference>
<gene>
    <name evidence="16" type="ORF">BSTOLATCC_MIC9729</name>
</gene>
<dbReference type="InterPro" id="IPR031127">
    <property type="entry name" value="E3_UB_ligase_RBR"/>
</dbReference>